<keyword evidence="1" id="KW-0812">Transmembrane</keyword>
<sequence length="227" mass="23615">MTTELSDGPERGGSLSRTLGERGRQLILLLTPLALAASLWFHPAAGDDVYGNLGPVVDTWLAVHVLLLLLFGLLGVCLYVLLMDFRGVLPTVGRIGVAVYLVFYIAFESIAGVATGVLIREAHRLPAEQRAGIETVVGVIYGDPVNGLAGLFALVGTVGYLVAVVAIAAVRRRNGAPVLPLLLLVGSSVGLAAHGSSPWDSISILLFAVAAGWLEVAETPTRAAVSG</sequence>
<feature type="transmembrane region" description="Helical" evidence="1">
    <location>
        <begin position="177"/>
        <end position="195"/>
    </location>
</feature>
<evidence type="ECO:0008006" key="6">
    <source>
        <dbReference type="Google" id="ProtNLM"/>
    </source>
</evidence>
<dbReference type="EMBL" id="QQST01000001">
    <property type="protein sequence ID" value="RDI72922.1"/>
    <property type="molecule type" value="Genomic_DNA"/>
</dbReference>
<evidence type="ECO:0000256" key="1">
    <source>
        <dbReference type="SAM" id="Phobius"/>
    </source>
</evidence>
<reference evidence="4" key="2">
    <citation type="submission" date="2016-10" db="EMBL/GenBank/DDBJ databases">
        <authorList>
            <person name="Varghese N."/>
            <person name="Submissions S."/>
        </authorList>
    </citation>
    <scope>NUCLEOTIDE SEQUENCE [LARGE SCALE GENOMIC DNA]</scope>
    <source>
        <strain evidence="4">CGMCC 1.12397</strain>
    </source>
</reference>
<reference evidence="2 5" key="3">
    <citation type="submission" date="2018-07" db="EMBL/GenBank/DDBJ databases">
        <title>Genome sequence of extremly halophilic archaeon Halopelagius longus strain BC12-B1.</title>
        <authorList>
            <person name="Zhang X."/>
        </authorList>
    </citation>
    <scope>NUCLEOTIDE SEQUENCE [LARGE SCALE GENOMIC DNA]</scope>
    <source>
        <strain evidence="2 5">BC12-B1</strain>
    </source>
</reference>
<dbReference type="Proteomes" id="UP000199289">
    <property type="component" value="Unassembled WGS sequence"/>
</dbReference>
<keyword evidence="5" id="KW-1185">Reference proteome</keyword>
<accession>A0A1H0ZC00</accession>
<name>A0A1H0ZC00_9EURY</name>
<feature type="transmembrane region" description="Helical" evidence="1">
    <location>
        <begin position="26"/>
        <end position="42"/>
    </location>
</feature>
<evidence type="ECO:0000313" key="4">
    <source>
        <dbReference type="Proteomes" id="UP000199289"/>
    </source>
</evidence>
<evidence type="ECO:0000313" key="5">
    <source>
        <dbReference type="Proteomes" id="UP000255421"/>
    </source>
</evidence>
<dbReference type="EMBL" id="FNKQ01000001">
    <property type="protein sequence ID" value="SDQ24711.1"/>
    <property type="molecule type" value="Genomic_DNA"/>
</dbReference>
<protein>
    <recommendedName>
        <fullName evidence="6">DUF4386 family protein</fullName>
    </recommendedName>
</protein>
<gene>
    <name evidence="2" type="ORF">DWB78_14980</name>
    <name evidence="3" type="ORF">SAMN05216278_1123</name>
</gene>
<feature type="transmembrane region" description="Helical" evidence="1">
    <location>
        <begin position="62"/>
        <end position="83"/>
    </location>
</feature>
<organism evidence="3 4">
    <name type="scientific">Halopelagius longus</name>
    <dbReference type="NCBI Taxonomy" id="1236180"/>
    <lineage>
        <taxon>Archaea</taxon>
        <taxon>Methanobacteriati</taxon>
        <taxon>Methanobacteriota</taxon>
        <taxon>Stenosarchaea group</taxon>
        <taxon>Halobacteria</taxon>
        <taxon>Halobacteriales</taxon>
        <taxon>Haloferacaceae</taxon>
    </lineage>
</organism>
<evidence type="ECO:0000313" key="3">
    <source>
        <dbReference type="EMBL" id="SDQ24711.1"/>
    </source>
</evidence>
<dbReference type="Proteomes" id="UP000255421">
    <property type="component" value="Unassembled WGS sequence"/>
</dbReference>
<feature type="transmembrane region" description="Helical" evidence="1">
    <location>
        <begin position="95"/>
        <end position="119"/>
    </location>
</feature>
<evidence type="ECO:0000313" key="2">
    <source>
        <dbReference type="EMBL" id="RDI72922.1"/>
    </source>
</evidence>
<dbReference type="OrthoDB" id="203913at2157"/>
<keyword evidence="1" id="KW-0472">Membrane</keyword>
<feature type="transmembrane region" description="Helical" evidence="1">
    <location>
        <begin position="148"/>
        <end position="170"/>
    </location>
</feature>
<dbReference type="RefSeq" id="WP_092534084.1">
    <property type="nucleotide sequence ID" value="NZ_FNKQ01000001.1"/>
</dbReference>
<proteinExistence type="predicted"/>
<keyword evidence="1" id="KW-1133">Transmembrane helix</keyword>
<reference evidence="3" key="1">
    <citation type="submission" date="2016-10" db="EMBL/GenBank/DDBJ databases">
        <authorList>
            <person name="de Groot N.N."/>
        </authorList>
    </citation>
    <scope>NUCLEOTIDE SEQUENCE [LARGE SCALE GENOMIC DNA]</scope>
    <source>
        <strain evidence="3">CGMCC 1.12397</strain>
    </source>
</reference>
<dbReference type="AlphaFoldDB" id="A0A1H0ZC00"/>